<accession>Q1EP03</accession>
<feature type="region of interest" description="Disordered" evidence="1">
    <location>
        <begin position="64"/>
        <end position="85"/>
    </location>
</feature>
<evidence type="ECO:0000256" key="1">
    <source>
        <dbReference type="SAM" id="MobiDB-lite"/>
    </source>
</evidence>
<proteinExistence type="predicted"/>
<dbReference type="AlphaFoldDB" id="Q1EP03"/>
<dbReference type="EMBL" id="AC186756">
    <property type="protein sequence ID" value="ABF70154.1"/>
    <property type="molecule type" value="Genomic_DNA"/>
</dbReference>
<name>Q1EP03_MUSAC</name>
<organism evidence="2">
    <name type="scientific">Musa acuminata</name>
    <name type="common">Banana</name>
    <name type="synonym">Musa cavendishii</name>
    <dbReference type="NCBI Taxonomy" id="4641"/>
    <lineage>
        <taxon>Eukaryota</taxon>
        <taxon>Viridiplantae</taxon>
        <taxon>Streptophyta</taxon>
        <taxon>Embryophyta</taxon>
        <taxon>Tracheophyta</taxon>
        <taxon>Spermatophyta</taxon>
        <taxon>Magnoliopsida</taxon>
        <taxon>Liliopsida</taxon>
        <taxon>Zingiberales</taxon>
        <taxon>Musaceae</taxon>
        <taxon>Musa</taxon>
    </lineage>
</organism>
<sequence length="188" mass="19782">MIITVLEPRNPDELSTVRNDIARIAMGSRLALGGGEVPWSVSTLRLQLSTSSTTLHDSAAVAAEAAGTPPPLRSPPRKGSKERELGVGVQRMGWDEMRWDRIRQSGGTGATTSRRRGDRVDGLLNGGLSIPILWAAAAPGGTGALEFPFYPLQSGMATSSSSPLIQTYPPPLLSAADSSFSSTCTPHS</sequence>
<reference evidence="2" key="1">
    <citation type="submission" date="2006-05" db="EMBL/GenBank/DDBJ databases">
        <authorList>
            <person name="Town C.D."/>
            <person name="Ronning C.M."/>
            <person name="Cheung F."/>
            <person name="Haas B.J."/>
            <person name="Althoff R."/>
            <person name="Arbogast T."/>
            <person name="Hine E."/>
            <person name="Piffanelli P."/>
            <person name="Tallon L.J."/>
        </authorList>
    </citation>
    <scope>NUCLEOTIDE SEQUENCE</scope>
</reference>
<evidence type="ECO:0000313" key="2">
    <source>
        <dbReference type="EMBL" id="ABF70154.1"/>
    </source>
</evidence>
<protein>
    <submittedName>
        <fullName evidence="2">Uncharacterized protein</fullName>
    </submittedName>
</protein>
<gene>
    <name evidence="2" type="ORF">MA4_112I10.30</name>
</gene>